<protein>
    <recommendedName>
        <fullName evidence="3">Guided entry of tail-anchored proteins factor 1</fullName>
    </recommendedName>
    <alternativeName>
        <fullName evidence="8">Tail-anchored protein insertion receptor WRB</fullName>
    </alternativeName>
    <alternativeName>
        <fullName evidence="9">Tryptophan-rich basic protein</fullName>
    </alternativeName>
</protein>
<dbReference type="Pfam" id="PF04420">
    <property type="entry name" value="CHD5"/>
    <property type="match status" value="2"/>
</dbReference>
<keyword evidence="4 10" id="KW-0812">Transmembrane</keyword>
<comment type="caution">
    <text evidence="11">The sequence shown here is derived from an EMBL/GenBank/DDBJ whole genome shotgun (WGS) entry which is preliminary data.</text>
</comment>
<evidence type="ECO:0000256" key="6">
    <source>
        <dbReference type="ARBA" id="ARBA00022989"/>
    </source>
</evidence>
<dbReference type="OrthoDB" id="69461at2759"/>
<evidence type="ECO:0000256" key="7">
    <source>
        <dbReference type="ARBA" id="ARBA00023136"/>
    </source>
</evidence>
<name>A0A443SDY8_9ACAR</name>
<evidence type="ECO:0000256" key="10">
    <source>
        <dbReference type="SAM" id="Phobius"/>
    </source>
</evidence>
<dbReference type="Proteomes" id="UP000288716">
    <property type="component" value="Unassembled WGS sequence"/>
</dbReference>
<evidence type="ECO:0000256" key="8">
    <source>
        <dbReference type="ARBA" id="ARBA00032437"/>
    </source>
</evidence>
<evidence type="ECO:0000256" key="9">
    <source>
        <dbReference type="ARBA" id="ARBA00033006"/>
    </source>
</evidence>
<sequence length="158" mass="18004">MDSKPMSTNGGQNLSLFWFVTIYGLFAAFVPTFTNIIVSLLSYDSERNINLRKQIKELRLELGNISMLNEFAKYTRIQRKVDKMSEELKSESKIALGLIMAYLMWNYRNTPLLVLSSNIFYPFGAILSFPTGIEGAIGITPWLVVVTCIGRRLERHVS</sequence>
<evidence type="ECO:0000256" key="3">
    <source>
        <dbReference type="ARBA" id="ARBA00017951"/>
    </source>
</evidence>
<dbReference type="GO" id="GO:0043529">
    <property type="term" value="C:GET complex"/>
    <property type="evidence" value="ECO:0007669"/>
    <property type="project" value="TreeGrafter"/>
</dbReference>
<feature type="transmembrane region" description="Helical" evidence="10">
    <location>
        <begin position="16"/>
        <end position="43"/>
    </location>
</feature>
<evidence type="ECO:0000313" key="11">
    <source>
        <dbReference type="EMBL" id="RWS25728.1"/>
    </source>
</evidence>
<dbReference type="PANTHER" id="PTHR42650:SF1">
    <property type="entry name" value="GUIDED ENTRY OF TAIL-ANCHORED PROTEINS FACTOR 1"/>
    <property type="match status" value="1"/>
</dbReference>
<evidence type="ECO:0000256" key="2">
    <source>
        <dbReference type="ARBA" id="ARBA00010799"/>
    </source>
</evidence>
<keyword evidence="7 10" id="KW-0472">Membrane</keyword>
<keyword evidence="6 10" id="KW-1133">Transmembrane helix</keyword>
<dbReference type="InterPro" id="IPR029012">
    <property type="entry name" value="Helix_hairpin_bin_sf"/>
</dbReference>
<dbReference type="InterPro" id="IPR028945">
    <property type="entry name" value="Get1"/>
</dbReference>
<dbReference type="EMBL" id="NCKV01003431">
    <property type="protein sequence ID" value="RWS25728.1"/>
    <property type="molecule type" value="Genomic_DNA"/>
</dbReference>
<dbReference type="VEuPathDB" id="VectorBase:LDEU006312"/>
<dbReference type="AlphaFoldDB" id="A0A443SDY8"/>
<dbReference type="GO" id="GO:0071816">
    <property type="term" value="P:tail-anchored membrane protein insertion into ER membrane"/>
    <property type="evidence" value="ECO:0007669"/>
    <property type="project" value="InterPro"/>
</dbReference>
<comment type="similarity">
    <text evidence="2">Belongs to the WRB/GET1 family.</text>
</comment>
<dbReference type="GO" id="GO:0043495">
    <property type="term" value="F:protein-membrane adaptor activity"/>
    <property type="evidence" value="ECO:0007669"/>
    <property type="project" value="TreeGrafter"/>
</dbReference>
<comment type="subcellular location">
    <subcellularLocation>
        <location evidence="1">Endoplasmic reticulum membrane</location>
        <topology evidence="1">Multi-pass membrane protein</topology>
    </subcellularLocation>
</comment>
<evidence type="ECO:0000313" key="12">
    <source>
        <dbReference type="Proteomes" id="UP000288716"/>
    </source>
</evidence>
<dbReference type="GO" id="GO:0005789">
    <property type="term" value="C:endoplasmic reticulum membrane"/>
    <property type="evidence" value="ECO:0007669"/>
    <property type="project" value="UniProtKB-SubCell"/>
</dbReference>
<accession>A0A443SDY8</accession>
<keyword evidence="12" id="KW-1185">Reference proteome</keyword>
<evidence type="ECO:0000256" key="5">
    <source>
        <dbReference type="ARBA" id="ARBA00022824"/>
    </source>
</evidence>
<organism evidence="11 12">
    <name type="scientific">Leptotrombidium deliense</name>
    <dbReference type="NCBI Taxonomy" id="299467"/>
    <lineage>
        <taxon>Eukaryota</taxon>
        <taxon>Metazoa</taxon>
        <taxon>Ecdysozoa</taxon>
        <taxon>Arthropoda</taxon>
        <taxon>Chelicerata</taxon>
        <taxon>Arachnida</taxon>
        <taxon>Acari</taxon>
        <taxon>Acariformes</taxon>
        <taxon>Trombidiformes</taxon>
        <taxon>Prostigmata</taxon>
        <taxon>Anystina</taxon>
        <taxon>Parasitengona</taxon>
        <taxon>Trombiculoidea</taxon>
        <taxon>Trombiculidae</taxon>
        <taxon>Leptotrombidium</taxon>
    </lineage>
</organism>
<feature type="transmembrane region" description="Helical" evidence="10">
    <location>
        <begin position="119"/>
        <end position="145"/>
    </location>
</feature>
<gene>
    <name evidence="11" type="ORF">B4U80_04770</name>
</gene>
<reference evidence="11 12" key="1">
    <citation type="journal article" date="2018" name="Gigascience">
        <title>Genomes of trombidid mites reveal novel predicted allergens and laterally-transferred genes associated with secondary metabolism.</title>
        <authorList>
            <person name="Dong X."/>
            <person name="Chaisiri K."/>
            <person name="Xia D."/>
            <person name="Armstrong S.D."/>
            <person name="Fang Y."/>
            <person name="Donnelly M.J."/>
            <person name="Kadowaki T."/>
            <person name="McGarry J.W."/>
            <person name="Darby A.C."/>
            <person name="Makepeace B.L."/>
        </authorList>
    </citation>
    <scope>NUCLEOTIDE SEQUENCE [LARGE SCALE GENOMIC DNA]</scope>
    <source>
        <strain evidence="11">UoL-UT</strain>
    </source>
</reference>
<proteinExistence type="inferred from homology"/>
<evidence type="ECO:0000256" key="4">
    <source>
        <dbReference type="ARBA" id="ARBA00022692"/>
    </source>
</evidence>
<dbReference type="STRING" id="299467.A0A443SDY8"/>
<evidence type="ECO:0000256" key="1">
    <source>
        <dbReference type="ARBA" id="ARBA00004477"/>
    </source>
</evidence>
<dbReference type="PANTHER" id="PTHR42650">
    <property type="entry name" value="TAIL-ANCHORED PROTEIN INSERTION RECEPTOR WRB"/>
    <property type="match status" value="1"/>
</dbReference>
<dbReference type="Gene3D" id="1.10.287.660">
    <property type="entry name" value="Helix hairpin bin"/>
    <property type="match status" value="1"/>
</dbReference>
<keyword evidence="5" id="KW-0256">Endoplasmic reticulum</keyword>